<comment type="subcellular location">
    <subcellularLocation>
        <location evidence="1">Cell membrane</location>
        <topology evidence="1">Multi-pass membrane protein</topology>
    </subcellularLocation>
</comment>
<feature type="transmembrane region" description="Helical" evidence="12">
    <location>
        <begin position="192"/>
        <end position="208"/>
    </location>
</feature>
<keyword evidence="10" id="KW-0739">Sodium transport</keyword>
<accession>A0A7G3AU32</accession>
<name>A0A7G3AU32_LUTLO</name>
<evidence type="ECO:0000313" key="13">
    <source>
        <dbReference type="EMBL" id="MBC1177271.1"/>
    </source>
</evidence>
<proteinExistence type="inferred from homology"/>
<feature type="transmembrane region" description="Helical" evidence="12">
    <location>
        <begin position="6"/>
        <end position="26"/>
    </location>
</feature>
<dbReference type="GO" id="GO:0015293">
    <property type="term" value="F:symporter activity"/>
    <property type="evidence" value="ECO:0007669"/>
    <property type="project" value="TreeGrafter"/>
</dbReference>
<feature type="transmembrane region" description="Helical" evidence="12">
    <location>
        <begin position="214"/>
        <end position="237"/>
    </location>
</feature>
<keyword evidence="6 12" id="KW-1133">Transmembrane helix</keyword>
<evidence type="ECO:0000256" key="9">
    <source>
        <dbReference type="ARBA" id="ARBA00023136"/>
    </source>
</evidence>
<feature type="transmembrane region" description="Helical" evidence="12">
    <location>
        <begin position="84"/>
        <end position="107"/>
    </location>
</feature>
<dbReference type="GO" id="GO:0005886">
    <property type="term" value="C:plasma membrane"/>
    <property type="evidence" value="ECO:0007669"/>
    <property type="project" value="UniProtKB-SubCell"/>
</dbReference>
<reference evidence="13" key="1">
    <citation type="journal article" date="2020" name="BMC">
        <title>Leishmania infection induces a limited differential gene expression in the sand fly midgut.</title>
        <authorList>
            <person name="Coutinho-Abreu I.V."/>
            <person name="Serafim T.D."/>
            <person name="Meneses C."/>
            <person name="Kamhawi S."/>
            <person name="Oliveira F."/>
            <person name="Valenzuela J.G."/>
        </authorList>
    </citation>
    <scope>NUCLEOTIDE SEQUENCE</scope>
    <source>
        <strain evidence="13">Jacobina</strain>
        <tissue evidence="13">Midgut</tissue>
    </source>
</reference>
<dbReference type="InterPro" id="IPR001734">
    <property type="entry name" value="Na/solute_symporter"/>
</dbReference>
<keyword evidence="3" id="KW-0813">Transport</keyword>
<feature type="transmembrane region" description="Helical" evidence="12">
    <location>
        <begin position="249"/>
        <end position="269"/>
    </location>
</feature>
<dbReference type="PANTHER" id="PTHR42985">
    <property type="entry name" value="SODIUM-COUPLED MONOCARBOXYLATE TRANSPORTER"/>
    <property type="match status" value="1"/>
</dbReference>
<dbReference type="GO" id="GO:0006814">
    <property type="term" value="P:sodium ion transport"/>
    <property type="evidence" value="ECO:0007669"/>
    <property type="project" value="UniProtKB-KW"/>
</dbReference>
<evidence type="ECO:0000256" key="12">
    <source>
        <dbReference type="SAM" id="Phobius"/>
    </source>
</evidence>
<evidence type="ECO:0000256" key="1">
    <source>
        <dbReference type="ARBA" id="ARBA00004651"/>
    </source>
</evidence>
<evidence type="ECO:0000256" key="6">
    <source>
        <dbReference type="ARBA" id="ARBA00022989"/>
    </source>
</evidence>
<dbReference type="InterPro" id="IPR051163">
    <property type="entry name" value="Sodium:Solute_Symporter_SSF"/>
</dbReference>
<comment type="similarity">
    <text evidence="2 11">Belongs to the sodium:solute symporter (SSF) (TC 2.A.21) family.</text>
</comment>
<dbReference type="PANTHER" id="PTHR42985:SF21">
    <property type="entry name" value="SODIUM-DEPENDENT MULTIVITAMIN TRANSPORTER-LIKE PROTEIN"/>
    <property type="match status" value="1"/>
</dbReference>
<feature type="transmembrane region" description="Helical" evidence="12">
    <location>
        <begin position="47"/>
        <end position="64"/>
    </location>
</feature>
<dbReference type="Gene3D" id="1.20.1730.10">
    <property type="entry name" value="Sodium/glucose cotransporter"/>
    <property type="match status" value="1"/>
</dbReference>
<keyword evidence="4" id="KW-1003">Cell membrane</keyword>
<sequence length="390" mass="42458">MVCALVVVIIMGTSHLGGFFEVFRIADRGQRLIFFDMTLDPFQRSSFLMVSVGLTTMWISNIGVSPECVQRFLAIPTLSDSRKVVWIFGIGHIIIKLCSVYNGLIVYGKYEDCDPVSDGVVKKADQIFAYYVLDVASSIPGLSGLFVAGIFSAALSSMSSCMNTLAGTFYMDFIKHKYPSLSDEAGSRIMKMLVVGIGTTCLGLVFVVEKLGNIFSLGISIGGVTAGTLLGIFTLGMVCPRANTTGARWGAYASLTIVSAIVMGAQLNIADGNLKYPSLPLNVHGCNSTTFNTTSIILNEHHDNSSVPWIFRIGFMYYSVIGALLVFVVGYPVSLLTGGHDDIDERLLAPFLRSWYRNQRKAKNLPKVVRSDQEMRVFLGASKDHPSEAS</sequence>
<dbReference type="AlphaFoldDB" id="A0A7G3AU32"/>
<evidence type="ECO:0000256" key="4">
    <source>
        <dbReference type="ARBA" id="ARBA00022475"/>
    </source>
</evidence>
<feature type="transmembrane region" description="Helical" evidence="12">
    <location>
        <begin position="315"/>
        <end position="336"/>
    </location>
</feature>
<evidence type="ECO:0000256" key="11">
    <source>
        <dbReference type="RuleBase" id="RU362091"/>
    </source>
</evidence>
<organism evidence="13">
    <name type="scientific">Lutzomyia longipalpis</name>
    <name type="common">Sand fly</name>
    <dbReference type="NCBI Taxonomy" id="7200"/>
    <lineage>
        <taxon>Eukaryota</taxon>
        <taxon>Metazoa</taxon>
        <taxon>Ecdysozoa</taxon>
        <taxon>Arthropoda</taxon>
        <taxon>Hexapoda</taxon>
        <taxon>Insecta</taxon>
        <taxon>Pterygota</taxon>
        <taxon>Neoptera</taxon>
        <taxon>Endopterygota</taxon>
        <taxon>Diptera</taxon>
        <taxon>Nematocera</taxon>
        <taxon>Psychodoidea</taxon>
        <taxon>Psychodidae</taxon>
        <taxon>Lutzomyia</taxon>
        <taxon>Lutzomyia</taxon>
    </lineage>
</organism>
<evidence type="ECO:0000256" key="10">
    <source>
        <dbReference type="ARBA" id="ARBA00023201"/>
    </source>
</evidence>
<evidence type="ECO:0000256" key="8">
    <source>
        <dbReference type="ARBA" id="ARBA00023065"/>
    </source>
</evidence>
<keyword evidence="9 12" id="KW-0472">Membrane</keyword>
<keyword evidence="8" id="KW-0406">Ion transport</keyword>
<dbReference type="EMBL" id="GITU01008568">
    <property type="protein sequence ID" value="MBC1177271.1"/>
    <property type="molecule type" value="Transcribed_RNA"/>
</dbReference>
<evidence type="ECO:0000256" key="5">
    <source>
        <dbReference type="ARBA" id="ARBA00022692"/>
    </source>
</evidence>
<dbReference type="InterPro" id="IPR038377">
    <property type="entry name" value="Na/Glc_symporter_sf"/>
</dbReference>
<evidence type="ECO:0000256" key="2">
    <source>
        <dbReference type="ARBA" id="ARBA00006434"/>
    </source>
</evidence>
<keyword evidence="7" id="KW-0915">Sodium</keyword>
<dbReference type="VEuPathDB" id="VectorBase:LLONM1_009848"/>
<dbReference type="PROSITE" id="PS50283">
    <property type="entry name" value="NA_SOLUT_SYMP_3"/>
    <property type="match status" value="1"/>
</dbReference>
<protein>
    <submittedName>
        <fullName evidence="13">Putative sodium/solute symporter</fullName>
    </submittedName>
</protein>
<keyword evidence="5 12" id="KW-0812">Transmembrane</keyword>
<evidence type="ECO:0000256" key="3">
    <source>
        <dbReference type="ARBA" id="ARBA00022448"/>
    </source>
</evidence>
<feature type="transmembrane region" description="Helical" evidence="12">
    <location>
        <begin position="128"/>
        <end position="147"/>
    </location>
</feature>
<dbReference type="Pfam" id="PF00474">
    <property type="entry name" value="SSF"/>
    <property type="match status" value="1"/>
</dbReference>
<evidence type="ECO:0000256" key="7">
    <source>
        <dbReference type="ARBA" id="ARBA00023053"/>
    </source>
</evidence>